<organism evidence="2 3">
    <name type="scientific">Secundilactobacillus odoratitofui DSM 19909 = JCM 15043</name>
    <dbReference type="NCBI Taxonomy" id="1423776"/>
    <lineage>
        <taxon>Bacteria</taxon>
        <taxon>Bacillati</taxon>
        <taxon>Bacillota</taxon>
        <taxon>Bacilli</taxon>
        <taxon>Lactobacillales</taxon>
        <taxon>Lactobacillaceae</taxon>
        <taxon>Secundilactobacillus</taxon>
    </lineage>
</organism>
<gene>
    <name evidence="2" type="ORF">FD04_GL001571</name>
</gene>
<evidence type="ECO:0000313" key="3">
    <source>
        <dbReference type="Proteomes" id="UP000051160"/>
    </source>
</evidence>
<sequence length="202" mass="22111">MGIVLIFVFGVMTLMGVMSWWYASHYNGLVGTTRILTIVSILGLLFSAGYVYKNGWSSSGPNQKVSKQENVSSNQYFAKKNAEAESAAKLKQNQQNVLKQLNKSYNATVGTVSFNADTKTFTVTPTKADFIKSVTTMWKYPVTNKKSIASLSANYVKMSKSIDKALKGSYTLQLKKSKSGPLILSVKDGKATLMNESSQSAQ</sequence>
<accession>A0A0R1LNU8</accession>
<proteinExistence type="predicted"/>
<dbReference type="OrthoDB" id="2328445at2"/>
<feature type="transmembrane region" description="Helical" evidence="1">
    <location>
        <begin position="35"/>
        <end position="52"/>
    </location>
</feature>
<comment type="caution">
    <text evidence="2">The sequence shown here is derived from an EMBL/GenBank/DDBJ whole genome shotgun (WGS) entry which is preliminary data.</text>
</comment>
<dbReference type="Proteomes" id="UP000051160">
    <property type="component" value="Unassembled WGS sequence"/>
</dbReference>
<name>A0A0R1LNU8_9LACO</name>
<evidence type="ECO:0000313" key="2">
    <source>
        <dbReference type="EMBL" id="KRK97542.1"/>
    </source>
</evidence>
<keyword evidence="1" id="KW-0472">Membrane</keyword>
<keyword evidence="1" id="KW-0812">Transmembrane</keyword>
<dbReference type="EMBL" id="AZEE01000029">
    <property type="protein sequence ID" value="KRK97542.1"/>
    <property type="molecule type" value="Genomic_DNA"/>
</dbReference>
<evidence type="ECO:0000256" key="1">
    <source>
        <dbReference type="SAM" id="Phobius"/>
    </source>
</evidence>
<protein>
    <recommendedName>
        <fullName evidence="4">DUF308 domain-containing protein</fullName>
    </recommendedName>
</protein>
<dbReference type="RefSeq" id="WP_054700158.1">
    <property type="nucleotide sequence ID" value="NZ_AZEE01000029.1"/>
</dbReference>
<evidence type="ECO:0008006" key="4">
    <source>
        <dbReference type="Google" id="ProtNLM"/>
    </source>
</evidence>
<reference evidence="2 3" key="1">
    <citation type="journal article" date="2015" name="Genome Announc.">
        <title>Expanding the biotechnology potential of lactobacilli through comparative genomics of 213 strains and associated genera.</title>
        <authorList>
            <person name="Sun Z."/>
            <person name="Harris H.M."/>
            <person name="McCann A."/>
            <person name="Guo C."/>
            <person name="Argimon S."/>
            <person name="Zhang W."/>
            <person name="Yang X."/>
            <person name="Jeffery I.B."/>
            <person name="Cooney J.C."/>
            <person name="Kagawa T.F."/>
            <person name="Liu W."/>
            <person name="Song Y."/>
            <person name="Salvetti E."/>
            <person name="Wrobel A."/>
            <person name="Rasinkangas P."/>
            <person name="Parkhill J."/>
            <person name="Rea M.C."/>
            <person name="O'Sullivan O."/>
            <person name="Ritari J."/>
            <person name="Douillard F.P."/>
            <person name="Paul Ross R."/>
            <person name="Yang R."/>
            <person name="Briner A.E."/>
            <person name="Felis G.E."/>
            <person name="de Vos W.M."/>
            <person name="Barrangou R."/>
            <person name="Klaenhammer T.R."/>
            <person name="Caufield P.W."/>
            <person name="Cui Y."/>
            <person name="Zhang H."/>
            <person name="O'Toole P.W."/>
        </authorList>
    </citation>
    <scope>NUCLEOTIDE SEQUENCE [LARGE SCALE GENOMIC DNA]</scope>
    <source>
        <strain evidence="2 3">DSM 19909</strain>
    </source>
</reference>
<keyword evidence="1" id="KW-1133">Transmembrane helix</keyword>
<dbReference type="PATRIC" id="fig|1423776.4.peg.1590"/>
<dbReference type="AlphaFoldDB" id="A0A0R1LNU8"/>
<feature type="transmembrane region" description="Helical" evidence="1">
    <location>
        <begin position="6"/>
        <end position="23"/>
    </location>
</feature>
<keyword evidence="3" id="KW-1185">Reference proteome</keyword>